<reference evidence="3" key="2">
    <citation type="submission" date="2020-09" db="EMBL/GenBank/DDBJ databases">
        <authorList>
            <person name="Sun Q."/>
            <person name="Zhou Y."/>
        </authorList>
    </citation>
    <scope>NUCLEOTIDE SEQUENCE</scope>
    <source>
        <strain evidence="3">CGMCC 1.12813</strain>
    </source>
</reference>
<sequence length="333" mass="35300">MRERPAGRLDLRHFERRDEPLRELHPDELLVENVLLSVAPAARAVMDTDTYRPRLVVGETIPSTVIGRVLRTPSGGPAVGSLVAAFGAWEEYSILGSAQVRRLTIPAPLEHYLSVLGQNGLTAYFGLTRIGQVAPGETVVVSGAAGGVGHLAGQIARLLGARVVAITGSAEKNTVLTTQLGYDAAVNRRSATFVQDLSETVPEGIDVYFDNVAGPVTEAILPLMNRHGRIVCSGATSAYDGGAREAPGPAGLALAVITRSLRFEGFLVADFRDEWSAATTVLRDWSSSGRLVPKESVTTGLDSAPAALIDLLDGRNVGQAGVRLRPDPPHAFE</sequence>
<evidence type="ECO:0000313" key="4">
    <source>
        <dbReference type="Proteomes" id="UP000606922"/>
    </source>
</evidence>
<dbReference type="FunFam" id="3.40.50.720:FF:000121">
    <property type="entry name" value="Prostaglandin reductase 2"/>
    <property type="match status" value="1"/>
</dbReference>
<accession>A0A916SP12</accession>
<dbReference type="CDD" id="cd05288">
    <property type="entry name" value="PGDH"/>
    <property type="match status" value="1"/>
</dbReference>
<keyword evidence="4" id="KW-1185">Reference proteome</keyword>
<dbReference type="Pfam" id="PF00107">
    <property type="entry name" value="ADH_zinc_N"/>
    <property type="match status" value="1"/>
</dbReference>
<dbReference type="SMART" id="SM00829">
    <property type="entry name" value="PKS_ER"/>
    <property type="match status" value="1"/>
</dbReference>
<evidence type="ECO:0000259" key="2">
    <source>
        <dbReference type="SMART" id="SM00829"/>
    </source>
</evidence>
<dbReference type="AlphaFoldDB" id="A0A916SP12"/>
<evidence type="ECO:0000313" key="3">
    <source>
        <dbReference type="EMBL" id="GGB06003.1"/>
    </source>
</evidence>
<proteinExistence type="predicted"/>
<dbReference type="PANTHER" id="PTHR43205:SF7">
    <property type="entry name" value="PROSTAGLANDIN REDUCTASE 1"/>
    <property type="match status" value="1"/>
</dbReference>
<feature type="domain" description="Enoyl reductase (ER)" evidence="2">
    <location>
        <begin position="7"/>
        <end position="322"/>
    </location>
</feature>
<dbReference type="SUPFAM" id="SSF50129">
    <property type="entry name" value="GroES-like"/>
    <property type="match status" value="1"/>
</dbReference>
<dbReference type="SUPFAM" id="SSF51735">
    <property type="entry name" value="NAD(P)-binding Rossmann-fold domains"/>
    <property type="match status" value="1"/>
</dbReference>
<dbReference type="Proteomes" id="UP000606922">
    <property type="component" value="Unassembled WGS sequence"/>
</dbReference>
<reference evidence="3" key="1">
    <citation type="journal article" date="2014" name="Int. J. Syst. Evol. Microbiol.">
        <title>Complete genome sequence of Corynebacterium casei LMG S-19264T (=DSM 44701T), isolated from a smear-ripened cheese.</title>
        <authorList>
            <consortium name="US DOE Joint Genome Institute (JGI-PGF)"/>
            <person name="Walter F."/>
            <person name="Albersmeier A."/>
            <person name="Kalinowski J."/>
            <person name="Ruckert C."/>
        </authorList>
    </citation>
    <scope>NUCLEOTIDE SEQUENCE</scope>
    <source>
        <strain evidence="3">CGMCC 1.12813</strain>
    </source>
</reference>
<keyword evidence="1" id="KW-0560">Oxidoreductase</keyword>
<dbReference type="InterPro" id="IPR020843">
    <property type="entry name" value="ER"/>
</dbReference>
<gene>
    <name evidence="3" type="ORF">GCM10010979_20880</name>
</gene>
<dbReference type="GO" id="GO:0016628">
    <property type="term" value="F:oxidoreductase activity, acting on the CH-CH group of donors, NAD or NADP as acceptor"/>
    <property type="evidence" value="ECO:0007669"/>
    <property type="project" value="InterPro"/>
</dbReference>
<dbReference type="InterPro" id="IPR045010">
    <property type="entry name" value="MDR_fam"/>
</dbReference>
<organism evidence="3 4">
    <name type="scientific">Conyzicola nivalis</name>
    <dbReference type="NCBI Taxonomy" id="1477021"/>
    <lineage>
        <taxon>Bacteria</taxon>
        <taxon>Bacillati</taxon>
        <taxon>Actinomycetota</taxon>
        <taxon>Actinomycetes</taxon>
        <taxon>Micrococcales</taxon>
        <taxon>Microbacteriaceae</taxon>
        <taxon>Conyzicola</taxon>
    </lineage>
</organism>
<name>A0A916SP12_9MICO</name>
<dbReference type="Gene3D" id="3.90.180.10">
    <property type="entry name" value="Medium-chain alcohol dehydrogenases, catalytic domain"/>
    <property type="match status" value="1"/>
</dbReference>
<evidence type="ECO:0000256" key="1">
    <source>
        <dbReference type="ARBA" id="ARBA00023002"/>
    </source>
</evidence>
<dbReference type="Pfam" id="PF16884">
    <property type="entry name" value="ADH_N_2"/>
    <property type="match status" value="1"/>
</dbReference>
<dbReference type="InterPro" id="IPR013149">
    <property type="entry name" value="ADH-like_C"/>
</dbReference>
<dbReference type="PANTHER" id="PTHR43205">
    <property type="entry name" value="PROSTAGLANDIN REDUCTASE"/>
    <property type="match status" value="1"/>
</dbReference>
<comment type="caution">
    <text evidence="3">The sequence shown here is derived from an EMBL/GenBank/DDBJ whole genome shotgun (WGS) entry which is preliminary data.</text>
</comment>
<dbReference type="InterPro" id="IPR011032">
    <property type="entry name" value="GroES-like_sf"/>
</dbReference>
<dbReference type="InterPro" id="IPR041694">
    <property type="entry name" value="ADH_N_2"/>
</dbReference>
<protein>
    <submittedName>
        <fullName evidence="3">NADP-dependent oxidoreductase</fullName>
    </submittedName>
</protein>
<dbReference type="Gene3D" id="3.40.50.720">
    <property type="entry name" value="NAD(P)-binding Rossmann-like Domain"/>
    <property type="match status" value="1"/>
</dbReference>
<dbReference type="InterPro" id="IPR036291">
    <property type="entry name" value="NAD(P)-bd_dom_sf"/>
</dbReference>
<dbReference type="EMBL" id="BMGB01000001">
    <property type="protein sequence ID" value="GGB06003.1"/>
    <property type="molecule type" value="Genomic_DNA"/>
</dbReference>